<gene>
    <name evidence="1" type="ORF">SK803_39530</name>
</gene>
<comment type="caution">
    <text evidence="1">The sequence shown here is derived from an EMBL/GenBank/DDBJ whole genome shotgun (WGS) entry which is preliminary data.</text>
</comment>
<dbReference type="Proteomes" id="UP001285521">
    <property type="component" value="Unassembled WGS sequence"/>
</dbReference>
<proteinExistence type="predicted"/>
<keyword evidence="2" id="KW-1185">Reference proteome</keyword>
<protein>
    <recommendedName>
        <fullName evidence="3">Phage protein</fullName>
    </recommendedName>
</protein>
<organism evidence="1 2">
    <name type="scientific">Lentzea miocenica</name>
    <dbReference type="NCBI Taxonomy" id="3095431"/>
    <lineage>
        <taxon>Bacteria</taxon>
        <taxon>Bacillati</taxon>
        <taxon>Actinomycetota</taxon>
        <taxon>Actinomycetes</taxon>
        <taxon>Pseudonocardiales</taxon>
        <taxon>Pseudonocardiaceae</taxon>
        <taxon>Lentzea</taxon>
    </lineage>
</organism>
<dbReference type="EMBL" id="JAXAVW010000043">
    <property type="protein sequence ID" value="MDX8036323.1"/>
    <property type="molecule type" value="Genomic_DNA"/>
</dbReference>
<evidence type="ECO:0008006" key="3">
    <source>
        <dbReference type="Google" id="ProtNLM"/>
    </source>
</evidence>
<name>A0ABU4TEK2_9PSEU</name>
<evidence type="ECO:0000313" key="1">
    <source>
        <dbReference type="EMBL" id="MDX8036323.1"/>
    </source>
</evidence>
<sequence>MTATDLARADRIVAPYVTATNAEQDLRCSLVMLPDGLGVGYTHELPGDRDGQGVLWQKVAERPKKGKPEFGRVHPTRQRRAMSELLCQVCAGPADRTPDGVLWLLRDHREDWPRWPEGMASVEPPICARCVAISLRRCPALQRGAVAIRVRSFAVAGVRGTLYRAGAFAPVPIKAAHVAYGDPQTRWMVAVALIRELSGCSFVPFDELRDTTETR</sequence>
<accession>A0ABU4TEK2</accession>
<evidence type="ECO:0000313" key="2">
    <source>
        <dbReference type="Proteomes" id="UP001285521"/>
    </source>
</evidence>
<dbReference type="RefSeq" id="WP_319971326.1">
    <property type="nucleotide sequence ID" value="NZ_JAXAVW010000043.1"/>
</dbReference>
<reference evidence="1 2" key="1">
    <citation type="submission" date="2023-11" db="EMBL/GenBank/DDBJ databases">
        <title>Lentzea sokolovensis, sp. nov., Lentzea kristufkii, sp. nov., and Lentzea miocenensis, sp. nov., rare actinobacteria from Sokolov Coal Basin, Miocene lacustrine sediment, Czech Republic.</title>
        <authorList>
            <person name="Lara A."/>
            <person name="Kotroba L."/>
            <person name="Nouioui I."/>
            <person name="Neumann-Schaal M."/>
            <person name="Mast Y."/>
            <person name="Chronakova A."/>
        </authorList>
    </citation>
    <scope>NUCLEOTIDE SEQUENCE [LARGE SCALE GENOMIC DNA]</scope>
    <source>
        <strain evidence="1 2">BCCO 10_0856</strain>
    </source>
</reference>